<organism evidence="1">
    <name type="scientific">Arion vulgaris</name>
    <dbReference type="NCBI Taxonomy" id="1028688"/>
    <lineage>
        <taxon>Eukaryota</taxon>
        <taxon>Metazoa</taxon>
        <taxon>Spiralia</taxon>
        <taxon>Lophotrochozoa</taxon>
        <taxon>Mollusca</taxon>
        <taxon>Gastropoda</taxon>
        <taxon>Heterobranchia</taxon>
        <taxon>Euthyneura</taxon>
        <taxon>Panpulmonata</taxon>
        <taxon>Eupulmonata</taxon>
        <taxon>Stylommatophora</taxon>
        <taxon>Helicina</taxon>
        <taxon>Arionoidea</taxon>
        <taxon>Arionidae</taxon>
        <taxon>Arion</taxon>
    </lineage>
</organism>
<evidence type="ECO:0000313" key="1">
    <source>
        <dbReference type="EMBL" id="CEK63912.1"/>
    </source>
</evidence>
<reference evidence="1" key="1">
    <citation type="submission" date="2014-12" db="EMBL/GenBank/DDBJ databases">
        <title>Insight into the proteome of Arion vulgaris.</title>
        <authorList>
            <person name="Aradska J."/>
            <person name="Bulat T."/>
            <person name="Smidak R."/>
            <person name="Sarate P."/>
            <person name="Gangsoo J."/>
            <person name="Sialana F."/>
            <person name="Bilban M."/>
            <person name="Lubec G."/>
        </authorList>
    </citation>
    <scope>NUCLEOTIDE SEQUENCE</scope>
    <source>
        <tissue evidence="1">Skin</tissue>
    </source>
</reference>
<gene>
    <name evidence="1" type="primary">ORF49935</name>
</gene>
<accession>A0A0B6Z6B7</accession>
<proteinExistence type="predicted"/>
<sequence length="54" mass="6172">MCTSILCSISYVAVSKPEVYSLNQRIENHHSTTFWVCEIQCKGSVTHDVKFGYM</sequence>
<dbReference type="EMBL" id="HACG01017047">
    <property type="protein sequence ID" value="CEK63912.1"/>
    <property type="molecule type" value="Transcribed_RNA"/>
</dbReference>
<protein>
    <submittedName>
        <fullName evidence="1">Uncharacterized protein</fullName>
    </submittedName>
</protein>
<name>A0A0B6Z6B7_9EUPU</name>
<dbReference type="AlphaFoldDB" id="A0A0B6Z6B7"/>